<dbReference type="AlphaFoldDB" id="A0AAE1TNI2"/>
<comment type="caution">
    <text evidence="1">The sequence shown here is derived from an EMBL/GenBank/DDBJ whole genome shotgun (WGS) entry which is preliminary data.</text>
</comment>
<reference evidence="1" key="1">
    <citation type="submission" date="2023-11" db="EMBL/GenBank/DDBJ databases">
        <title>Genome assemblies of two species of porcelain crab, Petrolisthes cinctipes and Petrolisthes manimaculis (Anomura: Porcellanidae).</title>
        <authorList>
            <person name="Angst P."/>
        </authorList>
    </citation>
    <scope>NUCLEOTIDE SEQUENCE</scope>
    <source>
        <strain evidence="1">PB745_02</strain>
        <tissue evidence="1">Gill</tissue>
    </source>
</reference>
<name>A0AAE1TNI2_9EUCA</name>
<evidence type="ECO:0000313" key="2">
    <source>
        <dbReference type="Proteomes" id="UP001292094"/>
    </source>
</evidence>
<dbReference type="Proteomes" id="UP001292094">
    <property type="component" value="Unassembled WGS sequence"/>
</dbReference>
<accession>A0AAE1TNI2</accession>
<sequence length="95" mass="10513">MRGMYYSRSAEVSRVFVSKLVQFLARIIIMGKKKDLTSDQISSIVSLHKAKQSVKEITKIVGVSERTELVDACMTTLLVTTGAEHGLNPTSLITR</sequence>
<proteinExistence type="predicted"/>
<organism evidence="1 2">
    <name type="scientific">Petrolisthes manimaculis</name>
    <dbReference type="NCBI Taxonomy" id="1843537"/>
    <lineage>
        <taxon>Eukaryota</taxon>
        <taxon>Metazoa</taxon>
        <taxon>Ecdysozoa</taxon>
        <taxon>Arthropoda</taxon>
        <taxon>Crustacea</taxon>
        <taxon>Multicrustacea</taxon>
        <taxon>Malacostraca</taxon>
        <taxon>Eumalacostraca</taxon>
        <taxon>Eucarida</taxon>
        <taxon>Decapoda</taxon>
        <taxon>Pleocyemata</taxon>
        <taxon>Anomura</taxon>
        <taxon>Galatheoidea</taxon>
        <taxon>Porcellanidae</taxon>
        <taxon>Petrolisthes</taxon>
    </lineage>
</organism>
<dbReference type="EMBL" id="JAWZYT010005041">
    <property type="protein sequence ID" value="KAK4291812.1"/>
    <property type="molecule type" value="Genomic_DNA"/>
</dbReference>
<keyword evidence="2" id="KW-1185">Reference proteome</keyword>
<protein>
    <submittedName>
        <fullName evidence="1">Uncharacterized protein</fullName>
    </submittedName>
</protein>
<gene>
    <name evidence="1" type="ORF">Pmani_035390</name>
</gene>
<evidence type="ECO:0000313" key="1">
    <source>
        <dbReference type="EMBL" id="KAK4291812.1"/>
    </source>
</evidence>